<reference evidence="1" key="2">
    <citation type="journal article" date="2015" name="Data Brief">
        <title>Shoot transcriptome of the giant reed, Arundo donax.</title>
        <authorList>
            <person name="Barrero R.A."/>
            <person name="Guerrero F.D."/>
            <person name="Moolhuijzen P."/>
            <person name="Goolsby J.A."/>
            <person name="Tidwell J."/>
            <person name="Bellgard S.E."/>
            <person name="Bellgard M.I."/>
        </authorList>
    </citation>
    <scope>NUCLEOTIDE SEQUENCE</scope>
    <source>
        <tissue evidence="1">Shoot tissue taken approximately 20 cm above the soil surface</tissue>
    </source>
</reference>
<name>A0A0A8ZWP4_ARUDO</name>
<reference evidence="1" key="1">
    <citation type="submission" date="2014-09" db="EMBL/GenBank/DDBJ databases">
        <authorList>
            <person name="Magalhaes I.L.F."/>
            <person name="Oliveira U."/>
            <person name="Santos F.R."/>
            <person name="Vidigal T.H.D.A."/>
            <person name="Brescovit A.D."/>
            <person name="Santos A.J."/>
        </authorList>
    </citation>
    <scope>NUCLEOTIDE SEQUENCE</scope>
    <source>
        <tissue evidence="1">Shoot tissue taken approximately 20 cm above the soil surface</tissue>
    </source>
</reference>
<organism evidence="1">
    <name type="scientific">Arundo donax</name>
    <name type="common">Giant reed</name>
    <name type="synonym">Donax arundinaceus</name>
    <dbReference type="NCBI Taxonomy" id="35708"/>
    <lineage>
        <taxon>Eukaryota</taxon>
        <taxon>Viridiplantae</taxon>
        <taxon>Streptophyta</taxon>
        <taxon>Embryophyta</taxon>
        <taxon>Tracheophyta</taxon>
        <taxon>Spermatophyta</taxon>
        <taxon>Magnoliopsida</taxon>
        <taxon>Liliopsida</taxon>
        <taxon>Poales</taxon>
        <taxon>Poaceae</taxon>
        <taxon>PACMAD clade</taxon>
        <taxon>Arundinoideae</taxon>
        <taxon>Arundineae</taxon>
        <taxon>Arundo</taxon>
    </lineage>
</organism>
<protein>
    <submittedName>
        <fullName evidence="1">Uncharacterized protein</fullName>
    </submittedName>
</protein>
<evidence type="ECO:0000313" key="1">
    <source>
        <dbReference type="EMBL" id="JAD43261.1"/>
    </source>
</evidence>
<dbReference type="AlphaFoldDB" id="A0A0A8ZWP4"/>
<proteinExistence type="predicted"/>
<dbReference type="EMBL" id="GBRH01254634">
    <property type="protein sequence ID" value="JAD43261.1"/>
    <property type="molecule type" value="Transcribed_RNA"/>
</dbReference>
<sequence>MWCQGNQKQKWLARSFFCPTL</sequence>
<accession>A0A0A8ZWP4</accession>